<dbReference type="RefSeq" id="XP_002910289.1">
    <property type="nucleotide sequence ID" value="XM_002910243.1"/>
</dbReference>
<evidence type="ECO:0000256" key="1">
    <source>
        <dbReference type="SAM" id="MobiDB-lite"/>
    </source>
</evidence>
<comment type="caution">
    <text evidence="2">The sequence shown here is derived from an EMBL/GenBank/DDBJ whole genome shotgun (WGS) entry which is preliminary data.</text>
</comment>
<proteinExistence type="predicted"/>
<organism evidence="2 3">
    <name type="scientific">Coprinopsis cinerea (strain Okayama-7 / 130 / ATCC MYA-4618 / FGSC 9003)</name>
    <name type="common">Inky cap fungus</name>
    <name type="synonym">Hormographiella aspergillata</name>
    <dbReference type="NCBI Taxonomy" id="240176"/>
    <lineage>
        <taxon>Eukaryota</taxon>
        <taxon>Fungi</taxon>
        <taxon>Dikarya</taxon>
        <taxon>Basidiomycota</taxon>
        <taxon>Agaricomycotina</taxon>
        <taxon>Agaricomycetes</taxon>
        <taxon>Agaricomycetidae</taxon>
        <taxon>Agaricales</taxon>
        <taxon>Agaricineae</taxon>
        <taxon>Psathyrellaceae</taxon>
        <taxon>Coprinopsis</taxon>
    </lineage>
</organism>
<dbReference type="VEuPathDB" id="FungiDB:CC1G_15718"/>
<feature type="region of interest" description="Disordered" evidence="1">
    <location>
        <begin position="1"/>
        <end position="26"/>
    </location>
</feature>
<dbReference type="GeneID" id="9379051"/>
<evidence type="ECO:0000313" key="3">
    <source>
        <dbReference type="Proteomes" id="UP000001861"/>
    </source>
</evidence>
<protein>
    <submittedName>
        <fullName evidence="2">Uncharacterized protein</fullName>
    </submittedName>
</protein>
<gene>
    <name evidence="2" type="ORF">CC1G_15718</name>
</gene>
<keyword evidence="3" id="KW-1185">Reference proteome</keyword>
<dbReference type="HOGENOM" id="CLU_2084740_0_0_1"/>
<evidence type="ECO:0000313" key="2">
    <source>
        <dbReference type="EMBL" id="EFI26795.1"/>
    </source>
</evidence>
<dbReference type="EMBL" id="AACS02000011">
    <property type="protein sequence ID" value="EFI26795.1"/>
    <property type="molecule type" value="Genomic_DNA"/>
</dbReference>
<dbReference type="KEGG" id="cci:CC1G_15718"/>
<feature type="compositionally biased region" description="Basic and acidic residues" evidence="1">
    <location>
        <begin position="1"/>
        <end position="10"/>
    </location>
</feature>
<dbReference type="AlphaFoldDB" id="D6RQH9"/>
<dbReference type="Proteomes" id="UP000001861">
    <property type="component" value="Unassembled WGS sequence"/>
</dbReference>
<accession>D6RQH9</accession>
<dbReference type="InParanoid" id="D6RQH9"/>
<reference evidence="2 3" key="1">
    <citation type="journal article" date="2010" name="Proc. Natl. Acad. Sci. U.S.A.">
        <title>Insights into evolution of multicellular fungi from the assembled chromosomes of the mushroom Coprinopsis cinerea (Coprinus cinereus).</title>
        <authorList>
            <person name="Stajich J.E."/>
            <person name="Wilke S.K."/>
            <person name="Ahren D."/>
            <person name="Au C.H."/>
            <person name="Birren B.W."/>
            <person name="Borodovsky M."/>
            <person name="Burns C."/>
            <person name="Canback B."/>
            <person name="Casselton L.A."/>
            <person name="Cheng C.K."/>
            <person name="Deng J."/>
            <person name="Dietrich F.S."/>
            <person name="Fargo D.C."/>
            <person name="Farman M.L."/>
            <person name="Gathman A.C."/>
            <person name="Goldberg J."/>
            <person name="Guigo R."/>
            <person name="Hoegger P.J."/>
            <person name="Hooker J.B."/>
            <person name="Huggins A."/>
            <person name="James T.Y."/>
            <person name="Kamada T."/>
            <person name="Kilaru S."/>
            <person name="Kodira C."/>
            <person name="Kues U."/>
            <person name="Kupfer D."/>
            <person name="Kwan H.S."/>
            <person name="Lomsadze A."/>
            <person name="Li W."/>
            <person name="Lilly W.W."/>
            <person name="Ma L.J."/>
            <person name="Mackey A.J."/>
            <person name="Manning G."/>
            <person name="Martin F."/>
            <person name="Muraguchi H."/>
            <person name="Natvig D.O."/>
            <person name="Palmerini H."/>
            <person name="Ramesh M.A."/>
            <person name="Rehmeyer C.J."/>
            <person name="Roe B.A."/>
            <person name="Shenoy N."/>
            <person name="Stanke M."/>
            <person name="Ter-Hovhannisyan V."/>
            <person name="Tunlid A."/>
            <person name="Velagapudi R."/>
            <person name="Vision T.J."/>
            <person name="Zeng Q."/>
            <person name="Zolan M.E."/>
            <person name="Pukkila P.J."/>
        </authorList>
    </citation>
    <scope>NUCLEOTIDE SEQUENCE [LARGE SCALE GENOMIC DNA]</scope>
    <source>
        <strain evidence="3">Okayama-7 / 130 / ATCC MYA-4618 / FGSC 9003</strain>
    </source>
</reference>
<name>D6RQH9_COPC7</name>
<sequence>MMSENQKGEGTEPTGQNGDSFGGRGPCENRLVQISRFPPLLRLCLPGTGGDAVLKLAGTKHSGADRMLDFFQQRGTFAKFLKQCDVALSQQAVGWMSSMASIGMCQRNRRNDIAGPL</sequence>